<protein>
    <submittedName>
        <fullName evidence="3">Uncharacterized protein</fullName>
    </submittedName>
</protein>
<dbReference type="Proteomes" id="UP001491310">
    <property type="component" value="Unassembled WGS sequence"/>
</dbReference>
<name>A0ABR2YC96_9CHLO</name>
<organism evidence="3 4">
    <name type="scientific">Coccomyxa subellipsoidea</name>
    <dbReference type="NCBI Taxonomy" id="248742"/>
    <lineage>
        <taxon>Eukaryota</taxon>
        <taxon>Viridiplantae</taxon>
        <taxon>Chlorophyta</taxon>
        <taxon>core chlorophytes</taxon>
        <taxon>Trebouxiophyceae</taxon>
        <taxon>Trebouxiophyceae incertae sedis</taxon>
        <taxon>Coccomyxaceae</taxon>
        <taxon>Coccomyxa</taxon>
    </lineage>
</organism>
<keyword evidence="2" id="KW-1133">Transmembrane helix</keyword>
<keyword evidence="2" id="KW-0472">Membrane</keyword>
<gene>
    <name evidence="3" type="ORF">WJX75_001642</name>
</gene>
<feature type="transmembrane region" description="Helical" evidence="2">
    <location>
        <begin position="237"/>
        <end position="261"/>
    </location>
</feature>
<evidence type="ECO:0000313" key="3">
    <source>
        <dbReference type="EMBL" id="KAK9902029.1"/>
    </source>
</evidence>
<sequence>MQAPASTSTTHRTSPQTFSPLKGVQRFAPAHTQLFGRQPVSPDTHTQGSDRSGRLVMRAQRQGVTDKAKSRAKETAQVVKQNGLFADLYEAQQALERSGVSIQELLGTCFVVGVTFGTVFQVCHNNGLLPVYDVLPFSVGPFLESGLVPLVLAPIWVLYGYLYPLLDEYFDDESIGFASDLASNPRFVALLWASLAAMFILSDVLYLNNVPHWQISAVLALACGANWAAFDGTRTGIILGALLAVGAPLSEAFIVNVLGWWHYDRPDFLGVVHWSGWCYAAYAYGTNMFQTAEAAPSPPQPCGTLDLTSPLTQHCFPADGSHHFVCCDQIQMPDNPHSPHGNYNPLERVIKAASNESNYSWCTCSEEICTEQLQGRVAWNMNGAGWKGYLPPSVTGGSSSRANGMANGSE</sequence>
<dbReference type="PANTHER" id="PTHR36774:SF1">
    <property type="entry name" value="INSULIN-INDUCED PROTEIN"/>
    <property type="match status" value="1"/>
</dbReference>
<reference evidence="3 4" key="1">
    <citation type="journal article" date="2024" name="Nat. Commun.">
        <title>Phylogenomics reveals the evolutionary origins of lichenization in chlorophyte algae.</title>
        <authorList>
            <person name="Puginier C."/>
            <person name="Libourel C."/>
            <person name="Otte J."/>
            <person name="Skaloud P."/>
            <person name="Haon M."/>
            <person name="Grisel S."/>
            <person name="Petersen M."/>
            <person name="Berrin J.G."/>
            <person name="Delaux P.M."/>
            <person name="Dal Grande F."/>
            <person name="Keller J."/>
        </authorList>
    </citation>
    <scope>NUCLEOTIDE SEQUENCE [LARGE SCALE GENOMIC DNA]</scope>
    <source>
        <strain evidence="3 4">SAG 216-7</strain>
    </source>
</reference>
<accession>A0ABR2YC96</accession>
<feature type="transmembrane region" description="Helical" evidence="2">
    <location>
        <begin position="213"/>
        <end position="230"/>
    </location>
</feature>
<feature type="transmembrane region" description="Helical" evidence="2">
    <location>
        <begin position="105"/>
        <end position="127"/>
    </location>
</feature>
<feature type="transmembrane region" description="Helical" evidence="2">
    <location>
        <begin position="187"/>
        <end position="207"/>
    </location>
</feature>
<evidence type="ECO:0000313" key="4">
    <source>
        <dbReference type="Proteomes" id="UP001491310"/>
    </source>
</evidence>
<keyword evidence="2" id="KW-0812">Transmembrane</keyword>
<evidence type="ECO:0000256" key="2">
    <source>
        <dbReference type="SAM" id="Phobius"/>
    </source>
</evidence>
<keyword evidence="4" id="KW-1185">Reference proteome</keyword>
<feature type="compositionally biased region" description="Polar residues" evidence="1">
    <location>
        <begin position="395"/>
        <end position="410"/>
    </location>
</feature>
<feature type="region of interest" description="Disordered" evidence="1">
    <location>
        <begin position="33"/>
        <end position="71"/>
    </location>
</feature>
<feature type="compositionally biased region" description="Polar residues" evidence="1">
    <location>
        <begin position="41"/>
        <end position="50"/>
    </location>
</feature>
<proteinExistence type="predicted"/>
<feature type="transmembrane region" description="Helical" evidence="2">
    <location>
        <begin position="147"/>
        <end position="166"/>
    </location>
</feature>
<dbReference type="PANTHER" id="PTHR36774">
    <property type="entry name" value="INSULIN-INDUCED PROTEIN"/>
    <property type="match status" value="1"/>
</dbReference>
<feature type="region of interest" description="Disordered" evidence="1">
    <location>
        <begin position="390"/>
        <end position="410"/>
    </location>
</feature>
<comment type="caution">
    <text evidence="3">The sequence shown here is derived from an EMBL/GenBank/DDBJ whole genome shotgun (WGS) entry which is preliminary data.</text>
</comment>
<evidence type="ECO:0000256" key="1">
    <source>
        <dbReference type="SAM" id="MobiDB-lite"/>
    </source>
</evidence>
<dbReference type="EMBL" id="JALJOT010000016">
    <property type="protein sequence ID" value="KAK9902029.1"/>
    <property type="molecule type" value="Genomic_DNA"/>
</dbReference>